<dbReference type="EMBL" id="CAXAMN010011880">
    <property type="protein sequence ID" value="CAK9036468.1"/>
    <property type="molecule type" value="Genomic_DNA"/>
</dbReference>
<dbReference type="Proteomes" id="UP001642484">
    <property type="component" value="Unassembled WGS sequence"/>
</dbReference>
<evidence type="ECO:0000256" key="1">
    <source>
        <dbReference type="SAM" id="MobiDB-lite"/>
    </source>
</evidence>
<keyword evidence="3" id="KW-1185">Reference proteome</keyword>
<reference evidence="2 3" key="1">
    <citation type="submission" date="2024-02" db="EMBL/GenBank/DDBJ databases">
        <authorList>
            <person name="Chen Y."/>
            <person name="Shah S."/>
            <person name="Dougan E. K."/>
            <person name="Thang M."/>
            <person name="Chan C."/>
        </authorList>
    </citation>
    <scope>NUCLEOTIDE SEQUENCE [LARGE SCALE GENOMIC DNA]</scope>
</reference>
<evidence type="ECO:0000313" key="3">
    <source>
        <dbReference type="Proteomes" id="UP001642484"/>
    </source>
</evidence>
<protein>
    <recommendedName>
        <fullName evidence="4">Poly(ADP-ribose) glycohydrolase</fullName>
    </recommendedName>
</protein>
<feature type="compositionally biased region" description="Basic and acidic residues" evidence="1">
    <location>
        <begin position="23"/>
        <end position="34"/>
    </location>
</feature>
<sequence>MPVPLSFLFDPAPEEPCFDGSDAEEKAGESRELLEDGDTSRVASRSVGTRVWLVSLLGCLLAGVLLFYHYDFQVPGTAPSADDSDVTRMNGLDQTSTPNKFWLMCPRDGAPIWFRKEGTDFIYKYYARNAWDVSNQIDNQIWHLPAVPQDLWNSIRNAWTQNPPLFKGQPVTLQDLANFMRDTLRRDPFWTGGQKVPWVDLRGGGAGASSPRQAVIINQRQMAWIVINALMGNKLNGVETGLDAAIKRCNKESDVKKGLSPDMLHSLLAFLAVLSKEIGNTDGSYLVASTPGPVNEAWLEKIQNQNQGGKTMVKPTLCNTANLQAGNCGMHDFMAGGTPAQALTDIAGMDVGGGAQLCRVANSQDESLVIFYPEVLAASFFVGDGQMLPVPFTMLGARRYLSSIRGETGVGAPYDNQCGKVQVPQFLNSKIMENTVDTHVSITPVKISKSAFVAVASYCSDCHRGECSEPEMFNNQCDNQRKHLDEDVSAWLQAYDHTNYHDAISTAFAAVVSRVGTGPWGAGLWQGDAQQYFLTVWLATSLLENVQLDYYVYDHFCENAGHQCFVLSGDLCRTCISDSGMQNVINSQYCGNMGAQEMVDRLSHQPVANVYWLVKNVGPPPHQVFDLIGNSVQKK</sequence>
<proteinExistence type="predicted"/>
<comment type="caution">
    <text evidence="2">The sequence shown here is derived from an EMBL/GenBank/DDBJ whole genome shotgun (WGS) entry which is preliminary data.</text>
</comment>
<feature type="region of interest" description="Disordered" evidence="1">
    <location>
        <begin position="19"/>
        <end position="39"/>
    </location>
</feature>
<evidence type="ECO:0000313" key="2">
    <source>
        <dbReference type="EMBL" id="CAK9036468.1"/>
    </source>
</evidence>
<accession>A0ABP0LCX6</accession>
<name>A0ABP0LCX6_9DINO</name>
<evidence type="ECO:0008006" key="4">
    <source>
        <dbReference type="Google" id="ProtNLM"/>
    </source>
</evidence>
<organism evidence="2 3">
    <name type="scientific">Durusdinium trenchii</name>
    <dbReference type="NCBI Taxonomy" id="1381693"/>
    <lineage>
        <taxon>Eukaryota</taxon>
        <taxon>Sar</taxon>
        <taxon>Alveolata</taxon>
        <taxon>Dinophyceae</taxon>
        <taxon>Suessiales</taxon>
        <taxon>Symbiodiniaceae</taxon>
        <taxon>Durusdinium</taxon>
    </lineage>
</organism>
<gene>
    <name evidence="2" type="ORF">CCMP2556_LOCUS20295</name>
</gene>